<dbReference type="PANTHER" id="PTHR22812">
    <property type="entry name" value="CHROMOBOX PROTEIN"/>
    <property type="match status" value="1"/>
</dbReference>
<dbReference type="Gene3D" id="2.40.50.40">
    <property type="match status" value="2"/>
</dbReference>
<evidence type="ECO:0000256" key="1">
    <source>
        <dbReference type="ARBA" id="ARBA00004123"/>
    </source>
</evidence>
<dbReference type="Proteomes" id="UP001305647">
    <property type="component" value="Unassembled WGS sequence"/>
</dbReference>
<organism evidence="6 7">
    <name type="scientific">Parathielavia hyrcaniae</name>
    <dbReference type="NCBI Taxonomy" id="113614"/>
    <lineage>
        <taxon>Eukaryota</taxon>
        <taxon>Fungi</taxon>
        <taxon>Dikarya</taxon>
        <taxon>Ascomycota</taxon>
        <taxon>Pezizomycotina</taxon>
        <taxon>Sordariomycetes</taxon>
        <taxon>Sordariomycetidae</taxon>
        <taxon>Sordariales</taxon>
        <taxon>Chaetomiaceae</taxon>
        <taxon>Parathielavia</taxon>
    </lineage>
</organism>
<sequence>MNNNDCVLADIGPPVQPSVRLSASQVPVSLQHSLGRRPRTGTDVGGKHRPVEDSVREHDRGDFTQPRRKRRRMSTSTPAVGETAPKRQANLRRASSLLQRAQRPTIHHATRHRSQRRNPKPRSSVVASTTKQAQSEYHEVEAILGLQSWCLVKWKGYGHKDNTWEPVRHFEQCPELLQQFYQKRSAATQVATPRPTQLEMPKPCFAGVASTTKQARRKYFVVEDILSVQLKYLIRWKGYGPEHNSWEPVGHFDQCPKLLQQFHKRTGSVEEWIMREIRALRPPSTEARCSAA</sequence>
<dbReference type="GO" id="GO:0006338">
    <property type="term" value="P:chromatin remodeling"/>
    <property type="evidence" value="ECO:0007669"/>
    <property type="project" value="UniProtKB-ARBA"/>
</dbReference>
<feature type="domain" description="Chromo" evidence="5">
    <location>
        <begin position="220"/>
        <end position="274"/>
    </location>
</feature>
<dbReference type="SMART" id="SM00298">
    <property type="entry name" value="CHROMO"/>
    <property type="match status" value="2"/>
</dbReference>
<dbReference type="InterPro" id="IPR051219">
    <property type="entry name" value="Heterochromatin_chromo-domain"/>
</dbReference>
<feature type="compositionally biased region" description="Basic residues" evidence="4">
    <location>
        <begin position="105"/>
        <end position="120"/>
    </location>
</feature>
<dbReference type="CDD" id="cd00024">
    <property type="entry name" value="CD_CSD"/>
    <property type="match status" value="2"/>
</dbReference>
<accession>A0AAN6SXX6</accession>
<evidence type="ECO:0000256" key="3">
    <source>
        <dbReference type="ARBA" id="ARBA00023242"/>
    </source>
</evidence>
<dbReference type="InterPro" id="IPR016197">
    <property type="entry name" value="Chromo-like_dom_sf"/>
</dbReference>
<dbReference type="GO" id="GO:0005634">
    <property type="term" value="C:nucleus"/>
    <property type="evidence" value="ECO:0007669"/>
    <property type="project" value="UniProtKB-SubCell"/>
</dbReference>
<feature type="compositionally biased region" description="Basic and acidic residues" evidence="4">
    <location>
        <begin position="45"/>
        <end position="62"/>
    </location>
</feature>
<evidence type="ECO:0000256" key="4">
    <source>
        <dbReference type="SAM" id="MobiDB-lite"/>
    </source>
</evidence>
<feature type="region of interest" description="Disordered" evidence="4">
    <location>
        <begin position="24"/>
        <end position="132"/>
    </location>
</feature>
<dbReference type="AlphaFoldDB" id="A0AAN6SXX6"/>
<comment type="subunit">
    <text evidence="2">Component of the NuA4 histone acetyltransferase complex.</text>
</comment>
<name>A0AAN6SXX6_9PEZI</name>
<dbReference type="EMBL" id="MU863692">
    <property type="protein sequence ID" value="KAK4096884.1"/>
    <property type="molecule type" value="Genomic_DNA"/>
</dbReference>
<keyword evidence="7" id="KW-1185">Reference proteome</keyword>
<dbReference type="PROSITE" id="PS50013">
    <property type="entry name" value="CHROMO_2"/>
    <property type="match status" value="2"/>
</dbReference>
<reference evidence="6" key="1">
    <citation type="journal article" date="2023" name="Mol. Phylogenet. Evol.">
        <title>Genome-scale phylogeny and comparative genomics of the fungal order Sordariales.</title>
        <authorList>
            <person name="Hensen N."/>
            <person name="Bonometti L."/>
            <person name="Westerberg I."/>
            <person name="Brannstrom I.O."/>
            <person name="Guillou S."/>
            <person name="Cros-Aarteil S."/>
            <person name="Calhoun S."/>
            <person name="Haridas S."/>
            <person name="Kuo A."/>
            <person name="Mondo S."/>
            <person name="Pangilinan J."/>
            <person name="Riley R."/>
            <person name="LaButti K."/>
            <person name="Andreopoulos B."/>
            <person name="Lipzen A."/>
            <person name="Chen C."/>
            <person name="Yan M."/>
            <person name="Daum C."/>
            <person name="Ng V."/>
            <person name="Clum A."/>
            <person name="Steindorff A."/>
            <person name="Ohm R.A."/>
            <person name="Martin F."/>
            <person name="Silar P."/>
            <person name="Natvig D.O."/>
            <person name="Lalanne C."/>
            <person name="Gautier V."/>
            <person name="Ament-Velasquez S.L."/>
            <person name="Kruys A."/>
            <person name="Hutchinson M.I."/>
            <person name="Powell A.J."/>
            <person name="Barry K."/>
            <person name="Miller A.N."/>
            <person name="Grigoriev I.V."/>
            <person name="Debuchy R."/>
            <person name="Gladieux P."/>
            <person name="Hiltunen Thoren M."/>
            <person name="Johannesson H."/>
        </authorList>
    </citation>
    <scope>NUCLEOTIDE SEQUENCE</scope>
    <source>
        <strain evidence="6">CBS 757.83</strain>
    </source>
</reference>
<evidence type="ECO:0000313" key="6">
    <source>
        <dbReference type="EMBL" id="KAK4096884.1"/>
    </source>
</evidence>
<gene>
    <name evidence="6" type="ORF">N658DRAFT_318909</name>
</gene>
<dbReference type="SUPFAM" id="SSF54160">
    <property type="entry name" value="Chromo domain-like"/>
    <property type="match status" value="2"/>
</dbReference>
<comment type="caution">
    <text evidence="6">The sequence shown here is derived from an EMBL/GenBank/DDBJ whole genome shotgun (WGS) entry which is preliminary data.</text>
</comment>
<dbReference type="InterPro" id="IPR000953">
    <property type="entry name" value="Chromo/chromo_shadow_dom"/>
</dbReference>
<evidence type="ECO:0000313" key="7">
    <source>
        <dbReference type="Proteomes" id="UP001305647"/>
    </source>
</evidence>
<reference evidence="6" key="2">
    <citation type="submission" date="2023-05" db="EMBL/GenBank/DDBJ databases">
        <authorList>
            <consortium name="Lawrence Berkeley National Laboratory"/>
            <person name="Steindorff A."/>
            <person name="Hensen N."/>
            <person name="Bonometti L."/>
            <person name="Westerberg I."/>
            <person name="Brannstrom I.O."/>
            <person name="Guillou S."/>
            <person name="Cros-Aarteil S."/>
            <person name="Calhoun S."/>
            <person name="Haridas S."/>
            <person name="Kuo A."/>
            <person name="Mondo S."/>
            <person name="Pangilinan J."/>
            <person name="Riley R."/>
            <person name="Labutti K."/>
            <person name="Andreopoulos B."/>
            <person name="Lipzen A."/>
            <person name="Chen C."/>
            <person name="Yanf M."/>
            <person name="Daum C."/>
            <person name="Ng V."/>
            <person name="Clum A."/>
            <person name="Ohm R."/>
            <person name="Martin F."/>
            <person name="Silar P."/>
            <person name="Natvig D."/>
            <person name="Lalanne C."/>
            <person name="Gautier V."/>
            <person name="Ament-Velasquez S.L."/>
            <person name="Kruys A."/>
            <person name="Hutchinson M.I."/>
            <person name="Powell A.J."/>
            <person name="Barry K."/>
            <person name="Miller A.N."/>
            <person name="Grigoriev I.V."/>
            <person name="Debuchy R."/>
            <person name="Gladieux P."/>
            <person name="Thoren M.H."/>
            <person name="Johannesson H."/>
        </authorList>
    </citation>
    <scope>NUCLEOTIDE SEQUENCE</scope>
    <source>
        <strain evidence="6">CBS 757.83</strain>
    </source>
</reference>
<evidence type="ECO:0000259" key="5">
    <source>
        <dbReference type="PROSITE" id="PS50013"/>
    </source>
</evidence>
<evidence type="ECO:0000256" key="2">
    <source>
        <dbReference type="ARBA" id="ARBA00011353"/>
    </source>
</evidence>
<dbReference type="InterPro" id="IPR023780">
    <property type="entry name" value="Chromo_domain"/>
</dbReference>
<dbReference type="Pfam" id="PF00385">
    <property type="entry name" value="Chromo"/>
    <property type="match status" value="2"/>
</dbReference>
<protein>
    <recommendedName>
        <fullName evidence="5">Chromo domain-containing protein</fullName>
    </recommendedName>
</protein>
<feature type="domain" description="Chromo" evidence="5">
    <location>
        <begin position="151"/>
        <end position="192"/>
    </location>
</feature>
<keyword evidence="3" id="KW-0539">Nucleus</keyword>
<comment type="subcellular location">
    <subcellularLocation>
        <location evidence="1">Nucleus</location>
    </subcellularLocation>
</comment>
<proteinExistence type="predicted"/>